<evidence type="ECO:0000256" key="3">
    <source>
        <dbReference type="ARBA" id="ARBA00011245"/>
    </source>
</evidence>
<proteinExistence type="inferred from homology"/>
<dbReference type="Gene3D" id="3.30.160.40">
    <property type="entry name" value="Porphobilinogen deaminase, C-terminal domain"/>
    <property type="match status" value="1"/>
</dbReference>
<comment type="miscellaneous">
    <text evidence="7">The porphobilinogen subunits are added to the dipyrromethane group.</text>
</comment>
<reference evidence="10 11" key="1">
    <citation type="submission" date="2018-05" db="EMBL/GenBank/DDBJ databases">
        <title>Genomic Encyclopedia of Type Strains, Phase IV (KMG-IV): sequencing the most valuable type-strain genomes for metagenomic binning, comparative biology and taxonomic classification.</title>
        <authorList>
            <person name="Goeker M."/>
        </authorList>
    </citation>
    <scope>NUCLEOTIDE SEQUENCE [LARGE SCALE GENOMIC DNA]</scope>
    <source>
        <strain evidence="10 11">DSM 28556</strain>
    </source>
</reference>
<dbReference type="AlphaFoldDB" id="A0A2V3W0C6"/>
<comment type="catalytic activity">
    <reaction evidence="6 7">
        <text>4 porphobilinogen + H2O = hydroxymethylbilane + 4 NH4(+)</text>
        <dbReference type="Rhea" id="RHEA:13185"/>
        <dbReference type="ChEBI" id="CHEBI:15377"/>
        <dbReference type="ChEBI" id="CHEBI:28938"/>
        <dbReference type="ChEBI" id="CHEBI:57845"/>
        <dbReference type="ChEBI" id="CHEBI:58126"/>
        <dbReference type="EC" id="2.5.1.61"/>
    </reaction>
</comment>
<evidence type="ECO:0000256" key="2">
    <source>
        <dbReference type="ARBA" id="ARBA00005638"/>
    </source>
</evidence>
<evidence type="ECO:0000313" key="11">
    <source>
        <dbReference type="Proteomes" id="UP000247978"/>
    </source>
</evidence>
<dbReference type="FunFam" id="3.40.190.10:FF:000005">
    <property type="entry name" value="Porphobilinogen deaminase"/>
    <property type="match status" value="1"/>
</dbReference>
<evidence type="ECO:0000313" key="10">
    <source>
        <dbReference type="EMBL" id="PXW86634.1"/>
    </source>
</evidence>
<dbReference type="PANTHER" id="PTHR11557">
    <property type="entry name" value="PORPHOBILINOGEN DEAMINASE"/>
    <property type="match status" value="1"/>
</dbReference>
<comment type="cofactor">
    <cofactor evidence="7">
        <name>dipyrromethane</name>
        <dbReference type="ChEBI" id="CHEBI:60342"/>
    </cofactor>
    <text evidence="7">Binds 1 dipyrromethane group covalently.</text>
</comment>
<dbReference type="PANTHER" id="PTHR11557:SF0">
    <property type="entry name" value="PORPHOBILINOGEN DEAMINASE"/>
    <property type="match status" value="1"/>
</dbReference>
<dbReference type="Proteomes" id="UP000247978">
    <property type="component" value="Unassembled WGS sequence"/>
</dbReference>
<dbReference type="SUPFAM" id="SSF54782">
    <property type="entry name" value="Porphobilinogen deaminase (hydroxymethylbilane synthase), C-terminal domain"/>
    <property type="match status" value="1"/>
</dbReference>
<organism evidence="10 11">
    <name type="scientific">Pseudogracilibacillus auburnensis</name>
    <dbReference type="NCBI Taxonomy" id="1494959"/>
    <lineage>
        <taxon>Bacteria</taxon>
        <taxon>Bacillati</taxon>
        <taxon>Bacillota</taxon>
        <taxon>Bacilli</taxon>
        <taxon>Bacillales</taxon>
        <taxon>Bacillaceae</taxon>
        <taxon>Pseudogracilibacillus</taxon>
    </lineage>
</organism>
<dbReference type="EMBL" id="QJJQ01000007">
    <property type="protein sequence ID" value="PXW86634.1"/>
    <property type="molecule type" value="Genomic_DNA"/>
</dbReference>
<comment type="caution">
    <text evidence="10">The sequence shown here is derived from an EMBL/GenBank/DDBJ whole genome shotgun (WGS) entry which is preliminary data.</text>
</comment>
<dbReference type="EC" id="2.5.1.61" evidence="7"/>
<evidence type="ECO:0000259" key="9">
    <source>
        <dbReference type="Pfam" id="PF03900"/>
    </source>
</evidence>
<evidence type="ECO:0000256" key="1">
    <source>
        <dbReference type="ARBA" id="ARBA00002869"/>
    </source>
</evidence>
<dbReference type="NCBIfam" id="TIGR00212">
    <property type="entry name" value="hemC"/>
    <property type="match status" value="1"/>
</dbReference>
<gene>
    <name evidence="7" type="primary">hemC</name>
    <name evidence="10" type="ORF">DFR56_107155</name>
</gene>
<dbReference type="PRINTS" id="PR00151">
    <property type="entry name" value="PORPHBDMNASE"/>
</dbReference>
<sequence length="309" mass="33979">MRSFIIGTRESKLAVTQAKWVMEELKKAGVPNEFTLKYISTKGDRKQNVSLAKVGGTGIFIQDIEEALEKKEIDFAVHSMKDLPAMLDDRFIIGSVPIREDHRDAFIGRNGIKLADLQEGAIIGTSSARRAAQIKAILPHVETKWIRGAVDARIKQLEEGKYDGIILAVAGLKRLGIEKVITEYLPADTFIPAVGQGALAIECRSEDDETKQVLRTINDVNTETAAITERIFVRLLDEEDKAPIGAYATVENNDIILYASVASINGEQILTFTAKGVSPEEVATTAANELMKKGAKELIEEAKWELGKE</sequence>
<dbReference type="InterPro" id="IPR036803">
    <property type="entry name" value="Porphobilinogen_deaminase_C_sf"/>
</dbReference>
<keyword evidence="5 7" id="KW-0627">Porphyrin biosynthesis</keyword>
<dbReference type="GO" id="GO:0004418">
    <property type="term" value="F:hydroxymethylbilane synthase activity"/>
    <property type="evidence" value="ECO:0007669"/>
    <property type="project" value="UniProtKB-UniRule"/>
</dbReference>
<evidence type="ECO:0000256" key="5">
    <source>
        <dbReference type="ARBA" id="ARBA00023244"/>
    </source>
</evidence>
<dbReference type="HAMAP" id="MF_00260">
    <property type="entry name" value="Porphobil_deam"/>
    <property type="match status" value="1"/>
</dbReference>
<comment type="function">
    <text evidence="1 7">Tetrapolymerization of the monopyrrole PBG into the hydroxymethylbilane pre-uroporphyrinogen in several discrete steps.</text>
</comment>
<evidence type="ECO:0000256" key="7">
    <source>
        <dbReference type="HAMAP-Rule" id="MF_00260"/>
    </source>
</evidence>
<keyword evidence="11" id="KW-1185">Reference proteome</keyword>
<comment type="caution">
    <text evidence="7">Lacks conserved residue(s) required for the propagation of feature annotation.</text>
</comment>
<feature type="domain" description="Porphobilinogen deaminase C-terminal" evidence="9">
    <location>
        <begin position="226"/>
        <end position="291"/>
    </location>
</feature>
<dbReference type="InterPro" id="IPR022418">
    <property type="entry name" value="Porphobilinogen_deaminase_C"/>
</dbReference>
<keyword evidence="4 7" id="KW-0808">Transferase</keyword>
<dbReference type="PIRSF" id="PIRSF001438">
    <property type="entry name" value="4pyrrol_synth_OHMeBilane_synth"/>
    <property type="match status" value="1"/>
</dbReference>
<dbReference type="Pfam" id="PF01379">
    <property type="entry name" value="Porphobil_deam"/>
    <property type="match status" value="1"/>
</dbReference>
<dbReference type="InterPro" id="IPR022417">
    <property type="entry name" value="Porphobilin_deaminase_N"/>
</dbReference>
<feature type="domain" description="Porphobilinogen deaminase N-terminal" evidence="8">
    <location>
        <begin position="5"/>
        <end position="211"/>
    </location>
</feature>
<dbReference type="RefSeq" id="WP_110395533.1">
    <property type="nucleotide sequence ID" value="NZ_JBHUHB010000001.1"/>
</dbReference>
<evidence type="ECO:0000259" key="8">
    <source>
        <dbReference type="Pfam" id="PF01379"/>
    </source>
</evidence>
<dbReference type="Gene3D" id="3.40.190.10">
    <property type="entry name" value="Periplasmic binding protein-like II"/>
    <property type="match status" value="2"/>
</dbReference>
<dbReference type="SUPFAM" id="SSF53850">
    <property type="entry name" value="Periplasmic binding protein-like II"/>
    <property type="match status" value="1"/>
</dbReference>
<evidence type="ECO:0000256" key="6">
    <source>
        <dbReference type="ARBA" id="ARBA00048169"/>
    </source>
</evidence>
<comment type="subunit">
    <text evidence="3 7">Monomer.</text>
</comment>
<protein>
    <recommendedName>
        <fullName evidence="7">Porphobilinogen deaminase</fullName>
        <shortName evidence="7">PBG</shortName>
        <ecNumber evidence="7">2.5.1.61</ecNumber>
    </recommendedName>
    <alternativeName>
        <fullName evidence="7">Hydroxymethylbilane synthase</fullName>
        <shortName evidence="7">HMBS</shortName>
    </alternativeName>
    <alternativeName>
        <fullName evidence="7">Pre-uroporphyrinogen synthase</fullName>
    </alternativeName>
</protein>
<dbReference type="InterPro" id="IPR000860">
    <property type="entry name" value="HemC"/>
</dbReference>
<dbReference type="Pfam" id="PF03900">
    <property type="entry name" value="Porphobil_deamC"/>
    <property type="match status" value="1"/>
</dbReference>
<dbReference type="GO" id="GO:0005737">
    <property type="term" value="C:cytoplasm"/>
    <property type="evidence" value="ECO:0007669"/>
    <property type="project" value="UniProtKB-UniRule"/>
</dbReference>
<dbReference type="OrthoDB" id="9810298at2"/>
<evidence type="ECO:0000256" key="4">
    <source>
        <dbReference type="ARBA" id="ARBA00022679"/>
    </source>
</evidence>
<name>A0A2V3W0C6_9BACI</name>
<comment type="similarity">
    <text evidence="2 7">Belongs to the HMBS family.</text>
</comment>
<accession>A0A2V3W0C6</accession>
<dbReference type="GO" id="GO:0006782">
    <property type="term" value="P:protoporphyrinogen IX biosynthetic process"/>
    <property type="evidence" value="ECO:0007669"/>
    <property type="project" value="UniProtKB-UniRule"/>
</dbReference>